<name>A0A1Y1VZS0_9FUNG</name>
<keyword evidence="1" id="KW-0175">Coiled coil</keyword>
<evidence type="ECO:0000313" key="4">
    <source>
        <dbReference type="EMBL" id="ORX66525.1"/>
    </source>
</evidence>
<dbReference type="GO" id="GO:1990644">
    <property type="term" value="F:microtubule site clamp"/>
    <property type="evidence" value="ECO:0007669"/>
    <property type="project" value="TreeGrafter"/>
</dbReference>
<dbReference type="GO" id="GO:0005730">
    <property type="term" value="C:nucleolus"/>
    <property type="evidence" value="ECO:0007669"/>
    <property type="project" value="TreeGrafter"/>
</dbReference>
<evidence type="ECO:0000256" key="1">
    <source>
        <dbReference type="SAM" id="Coils"/>
    </source>
</evidence>
<reference evidence="4 5" key="1">
    <citation type="submission" date="2016-07" db="EMBL/GenBank/DDBJ databases">
        <title>Pervasive Adenine N6-methylation of Active Genes in Fungi.</title>
        <authorList>
            <consortium name="DOE Joint Genome Institute"/>
            <person name="Mondo S.J."/>
            <person name="Dannebaum R.O."/>
            <person name="Kuo R.C."/>
            <person name="Labutti K."/>
            <person name="Haridas S."/>
            <person name="Kuo A."/>
            <person name="Salamov A."/>
            <person name="Ahrendt S.R."/>
            <person name="Lipzen A."/>
            <person name="Sullivan W."/>
            <person name="Andreopoulos W.B."/>
            <person name="Clum A."/>
            <person name="Lindquist E."/>
            <person name="Daum C."/>
            <person name="Ramamoorthy G.K."/>
            <person name="Gryganskyi A."/>
            <person name="Culley D."/>
            <person name="Magnuson J.K."/>
            <person name="James T.Y."/>
            <person name="O'Malley M.A."/>
            <person name="Stajich J.E."/>
            <person name="Spatafora J.W."/>
            <person name="Visel A."/>
            <person name="Grigoriev I.V."/>
        </authorList>
    </citation>
    <scope>NUCLEOTIDE SEQUENCE [LARGE SCALE GENOMIC DNA]</scope>
    <source>
        <strain evidence="4 5">ATCC 12442</strain>
    </source>
</reference>
<evidence type="ECO:0000256" key="2">
    <source>
        <dbReference type="SAM" id="MobiDB-lite"/>
    </source>
</evidence>
<protein>
    <recommendedName>
        <fullName evidence="3">Monopolin complex subunit Csm1/Pcs1 C-terminal domain-containing protein</fullName>
    </recommendedName>
</protein>
<feature type="coiled-coil region" evidence="1">
    <location>
        <begin position="320"/>
        <end position="377"/>
    </location>
</feature>
<dbReference type="GO" id="GO:0072686">
    <property type="term" value="C:mitotic spindle"/>
    <property type="evidence" value="ECO:0007669"/>
    <property type="project" value="TreeGrafter"/>
</dbReference>
<keyword evidence="5" id="KW-1185">Reference proteome</keyword>
<dbReference type="GO" id="GO:0033551">
    <property type="term" value="C:monopolin complex"/>
    <property type="evidence" value="ECO:0007669"/>
    <property type="project" value="InterPro"/>
</dbReference>
<dbReference type="GO" id="GO:0045144">
    <property type="term" value="P:meiotic sister chromatid segregation"/>
    <property type="evidence" value="ECO:0007669"/>
    <property type="project" value="TreeGrafter"/>
</dbReference>
<dbReference type="InterPro" id="IPR040349">
    <property type="entry name" value="Csm1/Pcs1"/>
</dbReference>
<evidence type="ECO:0000259" key="3">
    <source>
        <dbReference type="Pfam" id="PF12539"/>
    </source>
</evidence>
<dbReference type="Proteomes" id="UP000193922">
    <property type="component" value="Unassembled WGS sequence"/>
</dbReference>
<dbReference type="PANTHER" id="PTHR28006">
    <property type="entry name" value="MONOPOLIN COMPLEX SUBUNIT CSM1"/>
    <property type="match status" value="1"/>
</dbReference>
<feature type="compositionally biased region" description="Low complexity" evidence="2">
    <location>
        <begin position="147"/>
        <end position="160"/>
    </location>
</feature>
<gene>
    <name evidence="4" type="ORF">DL89DRAFT_295397</name>
</gene>
<dbReference type="GO" id="GO:0051315">
    <property type="term" value="P:attachment of mitotic spindle microtubules to kinetochore"/>
    <property type="evidence" value="ECO:0007669"/>
    <property type="project" value="TreeGrafter"/>
</dbReference>
<dbReference type="InterPro" id="IPR038608">
    <property type="entry name" value="Csm1/Pcs1_C_sf"/>
</dbReference>
<feature type="domain" description="Monopolin complex subunit Csm1/Pcs1 C-terminal" evidence="3">
    <location>
        <begin position="409"/>
        <end position="481"/>
    </location>
</feature>
<dbReference type="SMART" id="SM00384">
    <property type="entry name" value="AT_hook"/>
    <property type="match status" value="6"/>
</dbReference>
<dbReference type="AlphaFoldDB" id="A0A1Y1VZS0"/>
<comment type="caution">
    <text evidence="4">The sequence shown here is derived from an EMBL/GenBank/DDBJ whole genome shotgun (WGS) entry which is preliminary data.</text>
</comment>
<feature type="region of interest" description="Disordered" evidence="2">
    <location>
        <begin position="1"/>
        <end position="256"/>
    </location>
</feature>
<dbReference type="GO" id="GO:0003677">
    <property type="term" value="F:DNA binding"/>
    <property type="evidence" value="ECO:0007669"/>
    <property type="project" value="InterPro"/>
</dbReference>
<dbReference type="RefSeq" id="XP_040740513.1">
    <property type="nucleotide sequence ID" value="XM_040890635.1"/>
</dbReference>
<dbReference type="CDD" id="cd23787">
    <property type="entry name" value="RWD_CSM1"/>
    <property type="match status" value="1"/>
</dbReference>
<sequence length="509" mass="55956">MPPRKIPDDDLAVAAKAGKLTPPPNAKRAAPPDTPLGVRTAAEPAKRGRGRPSGTKIRSKAAAPAPARPRGRPKKTTEEPLDASEMPVKRGSGRPKKSADNEPAQHKSSRAKKNPEAAQPETPVRRGPGRPRKNQTPDGSAITPVHSPAASAASPQSSVSRGPGRPRKHSEPPLDDPLATPVRRGPGRPRKHADTPTDPLTTPVRKAGRAKKPRSPTPSPARRKRTVAESLSDVDSRPAQHSQAKRARTEPPANDLIVDIVSPARFAKARAAVPTLERMRSADSDETMRWRRKFEDLSALRVTQAEKTLAELQKSAHKQTASAEAVISTLRKDNEELRRQIKKDGEKQQDSAELEARKALEKDVKVLQQQVETLSLDLVTKDAQIEQLEHHQRLAETSVDFNLRDSLRILQMISGLTIEEVVPEDQGMSYKCLQAGPTLTIGYVLTVFDDLPDEFQYTPYEETAELDVLPDFLRETMSFSQDSASLFFWRVCDHLNQIALQEPATNGNL</sequence>
<dbReference type="InterPro" id="IPR017956">
    <property type="entry name" value="AT_hook_DNA-bd_motif"/>
</dbReference>
<dbReference type="Gene3D" id="3.90.1150.80">
    <property type="match status" value="1"/>
</dbReference>
<dbReference type="GO" id="GO:0034506">
    <property type="term" value="C:chromosome, centromeric core domain"/>
    <property type="evidence" value="ECO:0007669"/>
    <property type="project" value="TreeGrafter"/>
</dbReference>
<dbReference type="GeneID" id="63807283"/>
<proteinExistence type="predicted"/>
<accession>A0A1Y1VZS0</accession>
<dbReference type="PRINTS" id="PR00929">
    <property type="entry name" value="ATHOOK"/>
</dbReference>
<dbReference type="Pfam" id="PF12539">
    <property type="entry name" value="Csm1"/>
    <property type="match status" value="1"/>
</dbReference>
<dbReference type="InterPro" id="IPR020981">
    <property type="entry name" value="Csm1/Pcs1_C"/>
</dbReference>
<dbReference type="EMBL" id="MCFD01000015">
    <property type="protein sequence ID" value="ORX66525.1"/>
    <property type="molecule type" value="Genomic_DNA"/>
</dbReference>
<dbReference type="OrthoDB" id="2431049at2759"/>
<evidence type="ECO:0000313" key="5">
    <source>
        <dbReference type="Proteomes" id="UP000193922"/>
    </source>
</evidence>
<organism evidence="4 5">
    <name type="scientific">Linderina pennispora</name>
    <dbReference type="NCBI Taxonomy" id="61395"/>
    <lineage>
        <taxon>Eukaryota</taxon>
        <taxon>Fungi</taxon>
        <taxon>Fungi incertae sedis</taxon>
        <taxon>Zoopagomycota</taxon>
        <taxon>Kickxellomycotina</taxon>
        <taxon>Kickxellomycetes</taxon>
        <taxon>Kickxellales</taxon>
        <taxon>Kickxellaceae</taxon>
        <taxon>Linderina</taxon>
    </lineage>
</organism>
<dbReference type="STRING" id="61395.A0A1Y1VZS0"/>
<dbReference type="PANTHER" id="PTHR28006:SF1">
    <property type="entry name" value="MONOPOLIN COMPLEX SUBUNIT CSM1"/>
    <property type="match status" value="1"/>
</dbReference>